<dbReference type="VEuPathDB" id="FungiDB:ASPFODRAFT_300668"/>
<dbReference type="Proteomes" id="UP000075230">
    <property type="component" value="Unassembled WGS sequence"/>
</dbReference>
<evidence type="ECO:0000313" key="3">
    <source>
        <dbReference type="Proteomes" id="UP000075230"/>
    </source>
</evidence>
<accession>A0A146F6B2</accession>
<dbReference type="GO" id="GO:0004022">
    <property type="term" value="F:alcohol dehydrogenase (NAD+) activity"/>
    <property type="evidence" value="ECO:0007669"/>
    <property type="project" value="TreeGrafter"/>
</dbReference>
<comment type="caution">
    <text evidence="2">The sequence shown here is derived from an EMBL/GenBank/DDBJ whole genome shotgun (WGS) entry which is preliminary data.</text>
</comment>
<organism evidence="2 3">
    <name type="scientific">Aspergillus kawachii</name>
    <name type="common">White koji mold</name>
    <name type="synonym">Aspergillus awamori var. kawachi</name>
    <dbReference type="NCBI Taxonomy" id="1069201"/>
    <lineage>
        <taxon>Eukaryota</taxon>
        <taxon>Fungi</taxon>
        <taxon>Dikarya</taxon>
        <taxon>Ascomycota</taxon>
        <taxon>Pezizomycotina</taxon>
        <taxon>Eurotiomycetes</taxon>
        <taxon>Eurotiomycetidae</taxon>
        <taxon>Eurotiales</taxon>
        <taxon>Aspergillaceae</taxon>
        <taxon>Aspergillus</taxon>
        <taxon>Aspergillus subgen. Circumdati</taxon>
    </lineage>
</organism>
<evidence type="ECO:0000259" key="1">
    <source>
        <dbReference type="Pfam" id="PF25137"/>
    </source>
</evidence>
<protein>
    <submittedName>
        <fullName evidence="2">Fe-containing alcohol dehydrogenase</fullName>
    </submittedName>
</protein>
<feature type="domain" description="Fe-containing alcohol dehydrogenase-like C-terminal" evidence="1">
    <location>
        <begin position="243"/>
        <end position="401"/>
    </location>
</feature>
<evidence type="ECO:0000313" key="2">
    <source>
        <dbReference type="EMBL" id="GAT21670.1"/>
    </source>
</evidence>
<dbReference type="CDD" id="cd08192">
    <property type="entry name" value="MAR-like"/>
    <property type="match status" value="1"/>
</dbReference>
<dbReference type="GO" id="GO:0005739">
    <property type="term" value="C:mitochondrion"/>
    <property type="evidence" value="ECO:0007669"/>
    <property type="project" value="TreeGrafter"/>
</dbReference>
<name>A0A146F6B2_ASPKA</name>
<dbReference type="Gene3D" id="3.40.50.1970">
    <property type="match status" value="1"/>
</dbReference>
<dbReference type="SUPFAM" id="SSF56796">
    <property type="entry name" value="Dehydroquinate synthase-like"/>
    <property type="match status" value="1"/>
</dbReference>
<proteinExistence type="predicted"/>
<dbReference type="AlphaFoldDB" id="A0A146F6B2"/>
<reference evidence="2 3" key="1">
    <citation type="journal article" date="2016" name="DNA Res.">
        <title>Genome sequence of Aspergillus luchuensis NBRC 4314.</title>
        <authorList>
            <person name="Yamada O."/>
            <person name="Machida M."/>
            <person name="Hosoyama A."/>
            <person name="Goto M."/>
            <person name="Takahashi T."/>
            <person name="Futagami T."/>
            <person name="Yamagata Y."/>
            <person name="Takeuchi M."/>
            <person name="Kobayashi T."/>
            <person name="Koike H."/>
            <person name="Abe K."/>
            <person name="Asai K."/>
            <person name="Arita M."/>
            <person name="Fujita N."/>
            <person name="Fukuda K."/>
            <person name="Higa K."/>
            <person name="Horikawa H."/>
            <person name="Ishikawa T."/>
            <person name="Jinno K."/>
            <person name="Kato Y."/>
            <person name="Kirimura K."/>
            <person name="Mizutani O."/>
            <person name="Nakasone K."/>
            <person name="Sano M."/>
            <person name="Shiraishi Y."/>
            <person name="Tsukahara M."/>
            <person name="Gomi K."/>
        </authorList>
    </citation>
    <scope>NUCLEOTIDE SEQUENCE [LARGE SCALE GENOMIC DNA]</scope>
    <source>
        <strain evidence="2 3">RIB 2604</strain>
    </source>
</reference>
<sequence length="404" mass="43286">MTETLRPAFADRPRPLLSYGIPFPTAAAHHITDLFHASKIYILCSASLAHNTDALDRLTRALGPDKIAGTRIGMQSHTLWSEVLEAISNNTTTPDTLLTLTSEPPTPNPPIKPPSIPIISIPTSLSAGEYSSFAGATHDTSRRKYSFPAPIRGPQLVILDPELTATTPERIWLGTGIRAVDHCVETYLSSGVGSKDGVTEETDRLALHALGLLVPGLVRCRKLNNKEGGIDREEEDGDDNDGGKAARLDCALGSVDAMAACSAGLPLGASHGIGHQLGPLGVPHGETSCILLPAVCKYNVKYSSTSTSDVTARQTKLRDFLLRQEGVSGVVRKHYAEAAEVDLGDVLDAVIRELGLPRSLQAVGVGRDQFDALAEHSLYDRWCQTNVVPLQEKGQVLEILEMVA</sequence>
<dbReference type="Pfam" id="PF25137">
    <property type="entry name" value="ADH_Fe_C"/>
    <property type="match status" value="1"/>
</dbReference>
<dbReference type="PANTHER" id="PTHR11496">
    <property type="entry name" value="ALCOHOL DEHYDROGENASE"/>
    <property type="match status" value="1"/>
</dbReference>
<dbReference type="PANTHER" id="PTHR11496:SF107">
    <property type="entry name" value="ALCOHOL DEHYDROGENASE, PUTATIVE (AFU_ORTHOLOGUE AFUA_1G06800)-RELATED"/>
    <property type="match status" value="1"/>
</dbReference>
<gene>
    <name evidence="2" type="ORF">RIB2604_01005620</name>
</gene>
<dbReference type="InterPro" id="IPR039697">
    <property type="entry name" value="Alcohol_dehydrogenase_Fe"/>
</dbReference>
<dbReference type="InterPro" id="IPR056798">
    <property type="entry name" value="ADH_Fe_C"/>
</dbReference>
<dbReference type="Gene3D" id="1.20.1090.10">
    <property type="entry name" value="Dehydroquinate synthase-like - alpha domain"/>
    <property type="match status" value="1"/>
</dbReference>
<dbReference type="EMBL" id="BCWF01000010">
    <property type="protein sequence ID" value="GAT21670.1"/>
    <property type="molecule type" value="Genomic_DNA"/>
</dbReference>
<reference evidence="3" key="2">
    <citation type="submission" date="2016-02" db="EMBL/GenBank/DDBJ databases">
        <title>Genome sequencing of Aspergillus luchuensis NBRC 4314.</title>
        <authorList>
            <person name="Yamada O."/>
        </authorList>
    </citation>
    <scope>NUCLEOTIDE SEQUENCE [LARGE SCALE GENOMIC DNA]</scope>
    <source>
        <strain evidence="3">RIB 2604</strain>
    </source>
</reference>